<organism evidence="13 14">
    <name type="scientific">Methylobacterium thuringiense</name>
    <dbReference type="NCBI Taxonomy" id="1003091"/>
    <lineage>
        <taxon>Bacteria</taxon>
        <taxon>Pseudomonadati</taxon>
        <taxon>Pseudomonadota</taxon>
        <taxon>Alphaproteobacteria</taxon>
        <taxon>Hyphomicrobiales</taxon>
        <taxon>Methylobacteriaceae</taxon>
        <taxon>Methylobacterium</taxon>
    </lineage>
</organism>
<evidence type="ECO:0000256" key="1">
    <source>
        <dbReference type="ARBA" id="ARBA00001970"/>
    </source>
</evidence>
<keyword evidence="14" id="KW-1185">Reference proteome</keyword>
<keyword evidence="5 12" id="KW-1133">Transmembrane helix</keyword>
<feature type="transmembrane region" description="Helical" evidence="12">
    <location>
        <begin position="27"/>
        <end position="45"/>
    </location>
</feature>
<feature type="transmembrane region" description="Helical" evidence="12">
    <location>
        <begin position="110"/>
        <end position="128"/>
    </location>
</feature>
<dbReference type="InterPro" id="IPR003780">
    <property type="entry name" value="COX15/CtaA_fam"/>
</dbReference>
<name>A0ABQ4TEU0_9HYPH</name>
<evidence type="ECO:0000256" key="10">
    <source>
        <dbReference type="ARBA" id="ARBA00044501"/>
    </source>
</evidence>
<evidence type="ECO:0000256" key="7">
    <source>
        <dbReference type="ARBA" id="ARBA00023004"/>
    </source>
</evidence>
<accession>A0ABQ4TEU0</accession>
<gene>
    <name evidence="12 13" type="primary">ctaA</name>
    <name evidence="13" type="ORF">EKPJFOCH_0362</name>
</gene>
<evidence type="ECO:0000313" key="14">
    <source>
        <dbReference type="Proteomes" id="UP001055101"/>
    </source>
</evidence>
<dbReference type="Pfam" id="PF02628">
    <property type="entry name" value="COX15-CtaA"/>
    <property type="match status" value="1"/>
</dbReference>
<evidence type="ECO:0000256" key="11">
    <source>
        <dbReference type="ARBA" id="ARBA00048044"/>
    </source>
</evidence>
<proteinExistence type="inferred from homology"/>
<sequence length="381" mass="40098">MPSSPALPAGTLPPKAAVRPYRRAVRIWLYLLAFLVVVMVALGGATRLTGSGLSITEWRPVTGAVPPLSAADWAMEFEKYRGTPQYRILNEGMGIDSFKTLYWWEWGHRLLGRLLGLAFFLPLIVFWARGALDRRLGLGLVALGVVGAFQGAIGWIMVASGLQPGMTAVAPLKLALHLTTASVILAGLVWLAAGTREGALTPAPARIRAGAVVVMLLVLVQIGLGGLVAGSHAGLAYNTWPTMNGDLVPPFDGLFAATPWIENFVDNVTLVQFNHRLVAYCLVLVALLHALDARLSDPGSGAARRATGVAVLTLGQMGLGIATLLLAVPLWAALAHQVFAMAVLTMATAHARLSRGSAGAATTIQAPTVPFGFEQLAGRGA</sequence>
<protein>
    <recommendedName>
        <fullName evidence="12">Heme A synthase</fullName>
        <shortName evidence="12">HAS</shortName>
        <ecNumber evidence="12">1.17.99.9</ecNumber>
    </recommendedName>
    <alternativeName>
        <fullName evidence="12">Cytochrome aa3-controlling protein</fullName>
    </alternativeName>
</protein>
<evidence type="ECO:0000256" key="9">
    <source>
        <dbReference type="ARBA" id="ARBA00023136"/>
    </source>
</evidence>
<keyword evidence="6 12" id="KW-0560">Oxidoreductase</keyword>
<keyword evidence="3 12" id="KW-0812">Transmembrane</keyword>
<keyword evidence="4 12" id="KW-0479">Metal-binding</keyword>
<dbReference type="InterPro" id="IPR023754">
    <property type="entry name" value="HemeA_Synthase_type2"/>
</dbReference>
<comment type="caution">
    <text evidence="13">The sequence shown here is derived from an EMBL/GenBank/DDBJ whole genome shotgun (WGS) entry which is preliminary data.</text>
</comment>
<keyword evidence="8 12" id="KW-0350">Heme biosynthesis</keyword>
<evidence type="ECO:0000256" key="6">
    <source>
        <dbReference type="ARBA" id="ARBA00023002"/>
    </source>
</evidence>
<feature type="transmembrane region" description="Helical" evidence="12">
    <location>
        <begin position="307"/>
        <end position="328"/>
    </location>
</feature>
<dbReference type="EMBL" id="BPRA01000001">
    <property type="protein sequence ID" value="GJE53894.1"/>
    <property type="molecule type" value="Genomic_DNA"/>
</dbReference>
<evidence type="ECO:0000256" key="2">
    <source>
        <dbReference type="ARBA" id="ARBA00004141"/>
    </source>
</evidence>
<dbReference type="EC" id="1.17.99.9" evidence="12"/>
<comment type="subcellular location">
    <subcellularLocation>
        <location evidence="12">Cell membrane</location>
        <topology evidence="12">Multi-pass membrane protein</topology>
    </subcellularLocation>
    <subcellularLocation>
        <location evidence="2">Membrane</location>
        <topology evidence="2">Multi-pass membrane protein</topology>
    </subcellularLocation>
</comment>
<keyword evidence="7 12" id="KW-0408">Iron</keyword>
<comment type="catalytic activity">
    <reaction evidence="11">
        <text>Fe(II)-heme o + 2 A + H2O = Fe(II)-heme a + 2 AH2</text>
        <dbReference type="Rhea" id="RHEA:63388"/>
        <dbReference type="ChEBI" id="CHEBI:13193"/>
        <dbReference type="ChEBI" id="CHEBI:15377"/>
        <dbReference type="ChEBI" id="CHEBI:17499"/>
        <dbReference type="ChEBI" id="CHEBI:60530"/>
        <dbReference type="ChEBI" id="CHEBI:61715"/>
        <dbReference type="EC" id="1.17.99.9"/>
    </reaction>
    <physiologicalReaction direction="left-to-right" evidence="11">
        <dbReference type="Rhea" id="RHEA:63389"/>
    </physiologicalReaction>
</comment>
<evidence type="ECO:0000313" key="13">
    <source>
        <dbReference type="EMBL" id="GJE53894.1"/>
    </source>
</evidence>
<evidence type="ECO:0000256" key="3">
    <source>
        <dbReference type="ARBA" id="ARBA00022692"/>
    </source>
</evidence>
<comment type="caution">
    <text evidence="12">Lacks conserved residue(s) required for the propagation of feature annotation.</text>
</comment>
<comment type="function">
    <text evidence="12">Catalyzes the conversion of heme O to heme A by two successive hydroxylations of the methyl group at C8. The first hydroxylation forms heme I, the second hydroxylation results in an unstable dihydroxymethyl group, which spontaneously dehydrates, resulting in the formyl group of heme A.</text>
</comment>
<feature type="transmembrane region" description="Helical" evidence="12">
    <location>
        <begin position="140"/>
        <end position="162"/>
    </location>
</feature>
<keyword evidence="9 12" id="KW-0472">Membrane</keyword>
<dbReference type="PANTHER" id="PTHR23289:SF2">
    <property type="entry name" value="CYTOCHROME C OXIDASE ASSEMBLY PROTEIN COX15 HOMOLOG"/>
    <property type="match status" value="1"/>
</dbReference>
<feature type="binding site" description="axial binding residue" evidence="12">
    <location>
        <position position="275"/>
    </location>
    <ligand>
        <name>heme</name>
        <dbReference type="ChEBI" id="CHEBI:30413"/>
    </ligand>
    <ligandPart>
        <name>Fe</name>
        <dbReference type="ChEBI" id="CHEBI:18248"/>
    </ligandPart>
</feature>
<dbReference type="HAMAP" id="MF_01665">
    <property type="entry name" value="HemeA_synth_type2"/>
    <property type="match status" value="1"/>
</dbReference>
<keyword evidence="12" id="KW-1003">Cell membrane</keyword>
<dbReference type="RefSeq" id="WP_147817981.1">
    <property type="nucleotide sequence ID" value="NZ_BPRA01000001.1"/>
</dbReference>
<feature type="transmembrane region" description="Helical" evidence="12">
    <location>
        <begin position="277"/>
        <end position="295"/>
    </location>
</feature>
<evidence type="ECO:0000256" key="8">
    <source>
        <dbReference type="ARBA" id="ARBA00023133"/>
    </source>
</evidence>
<comment type="pathway">
    <text evidence="10 12">Porphyrin-containing compound metabolism; heme A biosynthesis; heme A from heme O: step 1/1.</text>
</comment>
<feature type="binding site" description="axial binding residue" evidence="12">
    <location>
        <position position="336"/>
    </location>
    <ligand>
        <name>heme</name>
        <dbReference type="ChEBI" id="CHEBI:30413"/>
    </ligand>
    <ligandPart>
        <name>Fe</name>
        <dbReference type="ChEBI" id="CHEBI:18248"/>
    </ligandPart>
</feature>
<dbReference type="Proteomes" id="UP001055101">
    <property type="component" value="Unassembled WGS sequence"/>
</dbReference>
<feature type="transmembrane region" description="Helical" evidence="12">
    <location>
        <begin position="205"/>
        <end position="229"/>
    </location>
</feature>
<evidence type="ECO:0000256" key="12">
    <source>
        <dbReference type="HAMAP-Rule" id="MF_01665"/>
    </source>
</evidence>
<evidence type="ECO:0000256" key="4">
    <source>
        <dbReference type="ARBA" id="ARBA00022723"/>
    </source>
</evidence>
<comment type="subunit">
    <text evidence="12">Interacts with CtaB.</text>
</comment>
<comment type="similarity">
    <text evidence="12">Belongs to the COX15/CtaA family. Type 2 subfamily.</text>
</comment>
<comment type="cofactor">
    <cofactor evidence="1 12">
        <name>heme b</name>
        <dbReference type="ChEBI" id="CHEBI:60344"/>
    </cofactor>
</comment>
<reference evidence="13" key="2">
    <citation type="submission" date="2021-08" db="EMBL/GenBank/DDBJ databases">
        <authorList>
            <person name="Tani A."/>
            <person name="Ola A."/>
            <person name="Ogura Y."/>
            <person name="Katsura K."/>
            <person name="Hayashi T."/>
        </authorList>
    </citation>
    <scope>NUCLEOTIDE SEQUENCE</scope>
    <source>
        <strain evidence="13">DSM 23674</strain>
    </source>
</reference>
<evidence type="ECO:0000256" key="5">
    <source>
        <dbReference type="ARBA" id="ARBA00022989"/>
    </source>
</evidence>
<feature type="transmembrane region" description="Helical" evidence="12">
    <location>
        <begin position="174"/>
        <end position="193"/>
    </location>
</feature>
<dbReference type="PANTHER" id="PTHR23289">
    <property type="entry name" value="CYTOCHROME C OXIDASE ASSEMBLY PROTEIN COX15"/>
    <property type="match status" value="1"/>
</dbReference>
<reference evidence="13" key="1">
    <citation type="journal article" date="2021" name="Front. Microbiol.">
        <title>Comprehensive Comparative Genomics and Phenotyping of Methylobacterium Species.</title>
        <authorList>
            <person name="Alessa O."/>
            <person name="Ogura Y."/>
            <person name="Fujitani Y."/>
            <person name="Takami H."/>
            <person name="Hayashi T."/>
            <person name="Sahin N."/>
            <person name="Tani A."/>
        </authorList>
    </citation>
    <scope>NUCLEOTIDE SEQUENCE</scope>
    <source>
        <strain evidence="13">DSM 23674</strain>
    </source>
</reference>